<comment type="caution">
    <text evidence="11">The sequence shown here is derived from an EMBL/GenBank/DDBJ whole genome shotgun (WGS) entry which is preliminary data.</text>
</comment>
<evidence type="ECO:0000313" key="11">
    <source>
        <dbReference type="EMBL" id="KAJ7647101.1"/>
    </source>
</evidence>
<feature type="compositionally biased region" description="Polar residues" evidence="9">
    <location>
        <begin position="1"/>
        <end position="12"/>
    </location>
</feature>
<evidence type="ECO:0000256" key="1">
    <source>
        <dbReference type="ARBA" id="ARBA00004123"/>
    </source>
</evidence>
<keyword evidence="3" id="KW-0677">Repeat</keyword>
<feature type="compositionally biased region" description="Low complexity" evidence="9">
    <location>
        <begin position="275"/>
        <end position="285"/>
    </location>
</feature>
<dbReference type="FunFam" id="3.30.160.60:FF:001102">
    <property type="entry name" value="Transcription factor IIIA"/>
    <property type="match status" value="1"/>
</dbReference>
<dbReference type="GO" id="GO:0000981">
    <property type="term" value="F:DNA-binding transcription factor activity, RNA polymerase II-specific"/>
    <property type="evidence" value="ECO:0007669"/>
    <property type="project" value="TreeGrafter"/>
</dbReference>
<organism evidence="11 12">
    <name type="scientific">Roridomyces roridus</name>
    <dbReference type="NCBI Taxonomy" id="1738132"/>
    <lineage>
        <taxon>Eukaryota</taxon>
        <taxon>Fungi</taxon>
        <taxon>Dikarya</taxon>
        <taxon>Basidiomycota</taxon>
        <taxon>Agaricomycotina</taxon>
        <taxon>Agaricomycetes</taxon>
        <taxon>Agaricomycetidae</taxon>
        <taxon>Agaricales</taxon>
        <taxon>Marasmiineae</taxon>
        <taxon>Mycenaceae</taxon>
        <taxon>Roridomyces</taxon>
    </lineage>
</organism>
<feature type="region of interest" description="Disordered" evidence="9">
    <location>
        <begin position="245"/>
        <end position="307"/>
    </location>
</feature>
<evidence type="ECO:0000256" key="8">
    <source>
        <dbReference type="PROSITE-ProRule" id="PRU00042"/>
    </source>
</evidence>
<proteinExistence type="predicted"/>
<dbReference type="PROSITE" id="PS00028">
    <property type="entry name" value="ZINC_FINGER_C2H2_1"/>
    <property type="match status" value="2"/>
</dbReference>
<name>A0AAD7CEV5_9AGAR</name>
<keyword evidence="12" id="KW-1185">Reference proteome</keyword>
<dbReference type="SUPFAM" id="SSF57667">
    <property type="entry name" value="beta-beta-alpha zinc fingers"/>
    <property type="match status" value="1"/>
</dbReference>
<dbReference type="GO" id="GO:0000785">
    <property type="term" value="C:chromatin"/>
    <property type="evidence" value="ECO:0007669"/>
    <property type="project" value="TreeGrafter"/>
</dbReference>
<evidence type="ECO:0000256" key="5">
    <source>
        <dbReference type="ARBA" id="ARBA00022833"/>
    </source>
</evidence>
<evidence type="ECO:0000313" key="12">
    <source>
        <dbReference type="Proteomes" id="UP001221142"/>
    </source>
</evidence>
<evidence type="ECO:0000256" key="3">
    <source>
        <dbReference type="ARBA" id="ARBA00022737"/>
    </source>
</evidence>
<feature type="compositionally biased region" description="Polar residues" evidence="9">
    <location>
        <begin position="77"/>
        <end position="88"/>
    </location>
</feature>
<dbReference type="EMBL" id="JARKIF010000002">
    <property type="protein sequence ID" value="KAJ7647101.1"/>
    <property type="molecule type" value="Genomic_DNA"/>
</dbReference>
<gene>
    <name evidence="11" type="ORF">FB45DRAFT_188943</name>
</gene>
<feature type="domain" description="C2H2-type" evidence="10">
    <location>
        <begin position="222"/>
        <end position="251"/>
    </location>
</feature>
<dbReference type="InterPro" id="IPR036236">
    <property type="entry name" value="Znf_C2H2_sf"/>
</dbReference>
<keyword evidence="7" id="KW-0539">Nucleus</keyword>
<reference evidence="11" key="1">
    <citation type="submission" date="2023-03" db="EMBL/GenBank/DDBJ databases">
        <title>Massive genome expansion in bonnet fungi (Mycena s.s.) driven by repeated elements and novel gene families across ecological guilds.</title>
        <authorList>
            <consortium name="Lawrence Berkeley National Laboratory"/>
            <person name="Harder C.B."/>
            <person name="Miyauchi S."/>
            <person name="Viragh M."/>
            <person name="Kuo A."/>
            <person name="Thoen E."/>
            <person name="Andreopoulos B."/>
            <person name="Lu D."/>
            <person name="Skrede I."/>
            <person name="Drula E."/>
            <person name="Henrissat B."/>
            <person name="Morin E."/>
            <person name="Kohler A."/>
            <person name="Barry K."/>
            <person name="LaButti K."/>
            <person name="Morin E."/>
            <person name="Salamov A."/>
            <person name="Lipzen A."/>
            <person name="Mereny Z."/>
            <person name="Hegedus B."/>
            <person name="Baldrian P."/>
            <person name="Stursova M."/>
            <person name="Weitz H."/>
            <person name="Taylor A."/>
            <person name="Grigoriev I.V."/>
            <person name="Nagy L.G."/>
            <person name="Martin F."/>
            <person name="Kauserud H."/>
        </authorList>
    </citation>
    <scope>NUCLEOTIDE SEQUENCE</scope>
    <source>
        <strain evidence="11">9284</strain>
    </source>
</reference>
<dbReference type="Proteomes" id="UP001221142">
    <property type="component" value="Unassembled WGS sequence"/>
</dbReference>
<dbReference type="GO" id="GO:0000122">
    <property type="term" value="P:negative regulation of transcription by RNA polymerase II"/>
    <property type="evidence" value="ECO:0007669"/>
    <property type="project" value="UniProtKB-ARBA"/>
</dbReference>
<dbReference type="SMART" id="SM00355">
    <property type="entry name" value="ZnF_C2H2"/>
    <property type="match status" value="2"/>
</dbReference>
<dbReference type="GO" id="GO:0000978">
    <property type="term" value="F:RNA polymerase II cis-regulatory region sequence-specific DNA binding"/>
    <property type="evidence" value="ECO:0007669"/>
    <property type="project" value="TreeGrafter"/>
</dbReference>
<dbReference type="GO" id="GO:0031519">
    <property type="term" value="C:PcG protein complex"/>
    <property type="evidence" value="ECO:0007669"/>
    <property type="project" value="TreeGrafter"/>
</dbReference>
<evidence type="ECO:0000256" key="6">
    <source>
        <dbReference type="ARBA" id="ARBA00023125"/>
    </source>
</evidence>
<dbReference type="Gene3D" id="3.30.160.60">
    <property type="entry name" value="Classic Zinc Finger"/>
    <property type="match status" value="2"/>
</dbReference>
<evidence type="ECO:0000259" key="10">
    <source>
        <dbReference type="PROSITE" id="PS50157"/>
    </source>
</evidence>
<dbReference type="PANTHER" id="PTHR14003:SF19">
    <property type="entry name" value="YY2 TRANSCRIPTION FACTOR"/>
    <property type="match status" value="1"/>
</dbReference>
<dbReference type="AlphaFoldDB" id="A0AAD7CEV5"/>
<keyword evidence="5" id="KW-0862">Zinc</keyword>
<comment type="subcellular location">
    <subcellularLocation>
        <location evidence="1">Nucleus</location>
    </subcellularLocation>
</comment>
<feature type="domain" description="C2H2-type" evidence="10">
    <location>
        <begin position="194"/>
        <end position="221"/>
    </location>
</feature>
<dbReference type="InterPro" id="IPR013087">
    <property type="entry name" value="Znf_C2H2_type"/>
</dbReference>
<accession>A0AAD7CEV5</accession>
<dbReference type="GO" id="GO:0005667">
    <property type="term" value="C:transcription regulator complex"/>
    <property type="evidence" value="ECO:0007669"/>
    <property type="project" value="TreeGrafter"/>
</dbReference>
<dbReference type="Pfam" id="PF00096">
    <property type="entry name" value="zf-C2H2"/>
    <property type="match status" value="2"/>
</dbReference>
<protein>
    <recommendedName>
        <fullName evidence="10">C2H2-type domain-containing protein</fullName>
    </recommendedName>
</protein>
<dbReference type="PROSITE" id="PS50157">
    <property type="entry name" value="ZINC_FINGER_C2H2_2"/>
    <property type="match status" value="2"/>
</dbReference>
<sequence length="307" mass="33802">MSSSDSVRSQGRTVLPPIRDLLRDISSSGGPPESPALTLARLRLSDEEDHHRHYGPSSSRSSNARPPSRSHSDPSSNMNPATTYNRSRASTHDARGTHGVPNAPPRSMSYTPNPYPPAHRNTIPLYDPYPSRPPYEYSMQQPSPRMQPPVISTALHGYRGEDDDRTPVARYQPSGMPGYALPDASSVAGGPFKYECSYCGKGFSRPSSLKIHLNSHTGEKPFVCPVEGCGRSFSVLSNMRRHARVHSNPNGEAGGSPLAASSPESWKHHRRDRSGSASSSGSHRSVSSEDEEEYERVEKHPRHHHRR</sequence>
<keyword evidence="2" id="KW-0479">Metal-binding</keyword>
<evidence type="ECO:0000256" key="2">
    <source>
        <dbReference type="ARBA" id="ARBA00022723"/>
    </source>
</evidence>
<feature type="region of interest" description="Disordered" evidence="9">
    <location>
        <begin position="1"/>
        <end position="114"/>
    </location>
</feature>
<keyword evidence="4 8" id="KW-0863">Zinc-finger</keyword>
<evidence type="ECO:0000256" key="7">
    <source>
        <dbReference type="ARBA" id="ARBA00023242"/>
    </source>
</evidence>
<evidence type="ECO:0000256" key="4">
    <source>
        <dbReference type="ARBA" id="ARBA00022771"/>
    </source>
</evidence>
<dbReference type="FunFam" id="3.30.160.60:FF:001465">
    <property type="entry name" value="Zinc finger protein 560"/>
    <property type="match status" value="1"/>
</dbReference>
<feature type="compositionally biased region" description="Low complexity" evidence="9">
    <location>
        <begin position="56"/>
        <end position="76"/>
    </location>
</feature>
<keyword evidence="6" id="KW-0238">DNA-binding</keyword>
<dbReference type="PANTHER" id="PTHR14003">
    <property type="entry name" value="TRANSCRIPTIONAL REPRESSOR PROTEIN YY"/>
    <property type="match status" value="1"/>
</dbReference>
<evidence type="ECO:0000256" key="9">
    <source>
        <dbReference type="SAM" id="MobiDB-lite"/>
    </source>
</evidence>
<dbReference type="GO" id="GO:0008270">
    <property type="term" value="F:zinc ion binding"/>
    <property type="evidence" value="ECO:0007669"/>
    <property type="project" value="UniProtKB-KW"/>
</dbReference>